<protein>
    <submittedName>
        <fullName evidence="7">Putative FAD-linked oxidase</fullName>
    </submittedName>
</protein>
<feature type="non-terminal residue" evidence="7">
    <location>
        <position position="1"/>
    </location>
</feature>
<dbReference type="PANTHER" id="PTHR42934">
    <property type="entry name" value="GLYCOLATE OXIDASE SUBUNIT GLCD"/>
    <property type="match status" value="1"/>
</dbReference>
<keyword evidence="4" id="KW-0274">FAD</keyword>
<dbReference type="Proteomes" id="UP000005845">
    <property type="component" value="Unassembled WGS sequence"/>
</dbReference>
<dbReference type="SUPFAM" id="SSF55103">
    <property type="entry name" value="FAD-linked oxidases, C-terminal domain"/>
    <property type="match status" value="1"/>
</dbReference>
<evidence type="ECO:0000256" key="4">
    <source>
        <dbReference type="ARBA" id="ARBA00022827"/>
    </source>
</evidence>
<dbReference type="SUPFAM" id="SSF56176">
    <property type="entry name" value="FAD-binding/transporter-associated domain-like"/>
    <property type="match status" value="1"/>
</dbReference>
<dbReference type="GO" id="GO:0071949">
    <property type="term" value="F:FAD binding"/>
    <property type="evidence" value="ECO:0007669"/>
    <property type="project" value="InterPro"/>
</dbReference>
<accession>H5TUV4</accession>
<dbReference type="PANTHER" id="PTHR42934:SF2">
    <property type="entry name" value="GLYCOLATE OXIDASE SUBUNIT GLCD"/>
    <property type="match status" value="1"/>
</dbReference>
<dbReference type="Pfam" id="PF02913">
    <property type="entry name" value="FAD-oxidase_C"/>
    <property type="match status" value="1"/>
</dbReference>
<dbReference type="FunFam" id="1.10.45.10:FF:000001">
    <property type="entry name" value="D-lactate dehydrogenase mitochondrial"/>
    <property type="match status" value="1"/>
</dbReference>
<keyword evidence="3" id="KW-0285">Flavoprotein</keyword>
<dbReference type="FunFam" id="3.30.70.2740:FF:000001">
    <property type="entry name" value="D-lactate dehydrogenase mitochondrial"/>
    <property type="match status" value="1"/>
</dbReference>
<dbReference type="FunFam" id="3.30.465.10:FF:000036">
    <property type="entry name" value="Putative FAD-linked oxidoreductase"/>
    <property type="match status" value="1"/>
</dbReference>
<dbReference type="InterPro" id="IPR051914">
    <property type="entry name" value="FAD-linked_OxidoTrans_Type4"/>
</dbReference>
<dbReference type="eggNOG" id="COG0277">
    <property type="taxonomic scope" value="Bacteria"/>
</dbReference>
<keyword evidence="5" id="KW-0560">Oxidoreductase</keyword>
<dbReference type="EMBL" id="BAFC01000004">
    <property type="protein sequence ID" value="GAB37262.1"/>
    <property type="molecule type" value="Genomic_DNA"/>
</dbReference>
<dbReference type="Pfam" id="PF01565">
    <property type="entry name" value="FAD_binding_4"/>
    <property type="match status" value="1"/>
</dbReference>
<sequence length="460" mass="47440">LGLELMSSAPLDELIASLGDQMVVTDPDILAGYRHDRANDPDAGTPMALIRPVTTSDVQVVVRWCAAHGIPVITRGAGTSLSGGATAVDGAVMLSTEKMRNLTIDTATRTAVSQPGLLNAEVKAAAAAHGLWYPPDPSSFEICSIGGNVATNAGGLCCVKYGVTTDYVLGLEVVLADGRAIRIGGKQLKDSAGLPLTKLFVGSEGLLGIVTEVTLRLLPPQASACTVVGTFASVHHASEAVLAITARIRPAMLEFMDSVSINAVEDMLKMGLDREAGALLVAQSDAPGPAGVAEVELIEKAFSECGATEVFATSDAADGEAFTAARRAAIPAVERLGSLLLEDVGVPLPALPELIDGVEAIAMENRVMISVIAHAGDGNTHPLIVFDPADADESARAQTAFGQVMDLAISLGGTITGEHGVGRLKKGWLPDQLGPDVMELTARIKAALDPEGLLNPGVLL</sequence>
<dbReference type="AlphaFoldDB" id="H5TUV4"/>
<comment type="similarity">
    <text evidence="2">Belongs to the FAD-binding oxidoreductase/transferase type 4 family.</text>
</comment>
<dbReference type="Gene3D" id="1.10.45.10">
    <property type="entry name" value="Vanillyl-alcohol Oxidase, Chain A, domain 4"/>
    <property type="match status" value="1"/>
</dbReference>
<gene>
    <name evidence="7" type="ORF">GOSPT_004_00770</name>
</gene>
<proteinExistence type="inferred from homology"/>
<feature type="domain" description="FAD-binding PCMH-type" evidence="6">
    <location>
        <begin position="42"/>
        <end position="220"/>
    </location>
</feature>
<dbReference type="Gene3D" id="3.30.465.10">
    <property type="match status" value="1"/>
</dbReference>
<keyword evidence="8" id="KW-1185">Reference proteome</keyword>
<evidence type="ECO:0000256" key="1">
    <source>
        <dbReference type="ARBA" id="ARBA00001974"/>
    </source>
</evidence>
<comment type="caution">
    <text evidence="7">The sequence shown here is derived from an EMBL/GenBank/DDBJ whole genome shotgun (WGS) entry which is preliminary data.</text>
</comment>
<dbReference type="Gene3D" id="3.30.70.2740">
    <property type="match status" value="1"/>
</dbReference>
<dbReference type="InterPro" id="IPR016171">
    <property type="entry name" value="Vanillyl_alc_oxidase_C-sub2"/>
</dbReference>
<comment type="cofactor">
    <cofactor evidence="1">
        <name>FAD</name>
        <dbReference type="ChEBI" id="CHEBI:57692"/>
    </cofactor>
</comment>
<name>H5TUV4_9ACTN</name>
<dbReference type="InterPro" id="IPR004113">
    <property type="entry name" value="FAD-bd_oxidored_4_C"/>
</dbReference>
<dbReference type="InterPro" id="IPR006094">
    <property type="entry name" value="Oxid_FAD_bind_N"/>
</dbReference>
<evidence type="ECO:0000313" key="8">
    <source>
        <dbReference type="Proteomes" id="UP000005845"/>
    </source>
</evidence>
<dbReference type="InterPro" id="IPR036318">
    <property type="entry name" value="FAD-bd_PCMH-like_sf"/>
</dbReference>
<evidence type="ECO:0000256" key="2">
    <source>
        <dbReference type="ARBA" id="ARBA00008000"/>
    </source>
</evidence>
<evidence type="ECO:0000256" key="3">
    <source>
        <dbReference type="ARBA" id="ARBA00022630"/>
    </source>
</evidence>
<reference evidence="7 8" key="1">
    <citation type="submission" date="2012-02" db="EMBL/GenBank/DDBJ databases">
        <title>Whole genome shotgun sequence of Gordonia sputi NBRC 100414.</title>
        <authorList>
            <person name="Yoshida I."/>
            <person name="Hosoyama A."/>
            <person name="Tsuchikane K."/>
            <person name="Katsumata H."/>
            <person name="Yamazaki S."/>
            <person name="Fujita N."/>
        </authorList>
    </citation>
    <scope>NUCLEOTIDE SEQUENCE [LARGE SCALE GENOMIC DNA]</scope>
    <source>
        <strain evidence="7 8">NBRC 100414</strain>
    </source>
</reference>
<dbReference type="InterPro" id="IPR016169">
    <property type="entry name" value="FAD-bd_PCMH_sub2"/>
</dbReference>
<dbReference type="InterPro" id="IPR016164">
    <property type="entry name" value="FAD-linked_Oxase-like_C"/>
</dbReference>
<evidence type="ECO:0000259" key="6">
    <source>
        <dbReference type="PROSITE" id="PS51387"/>
    </source>
</evidence>
<dbReference type="InterPro" id="IPR016166">
    <property type="entry name" value="FAD-bd_PCMH"/>
</dbReference>
<organism evidence="7 8">
    <name type="scientific">Gordonia sputi NBRC 100414</name>
    <dbReference type="NCBI Taxonomy" id="1089453"/>
    <lineage>
        <taxon>Bacteria</taxon>
        <taxon>Bacillati</taxon>
        <taxon>Actinomycetota</taxon>
        <taxon>Actinomycetes</taxon>
        <taxon>Mycobacteriales</taxon>
        <taxon>Gordoniaceae</taxon>
        <taxon>Gordonia</taxon>
    </lineage>
</organism>
<dbReference type="PROSITE" id="PS51387">
    <property type="entry name" value="FAD_PCMH"/>
    <property type="match status" value="1"/>
</dbReference>
<evidence type="ECO:0000313" key="7">
    <source>
        <dbReference type="EMBL" id="GAB37262.1"/>
    </source>
</evidence>
<evidence type="ECO:0000256" key="5">
    <source>
        <dbReference type="ARBA" id="ARBA00023002"/>
    </source>
</evidence>
<dbReference type="GO" id="GO:0016491">
    <property type="term" value="F:oxidoreductase activity"/>
    <property type="evidence" value="ECO:0007669"/>
    <property type="project" value="UniProtKB-KW"/>
</dbReference>